<dbReference type="InterPro" id="IPR045187">
    <property type="entry name" value="CcO_II"/>
</dbReference>
<dbReference type="PANTHER" id="PTHR22888">
    <property type="entry name" value="CYTOCHROME C OXIDASE, SUBUNIT II"/>
    <property type="match status" value="1"/>
</dbReference>
<keyword evidence="7" id="KW-1278">Translocase</keyword>
<dbReference type="Gene3D" id="2.60.40.420">
    <property type="entry name" value="Cupredoxins - blue copper proteins"/>
    <property type="match status" value="1"/>
</dbReference>
<evidence type="ECO:0000256" key="1">
    <source>
        <dbReference type="ARBA" id="ARBA00004141"/>
    </source>
</evidence>
<dbReference type="Pfam" id="PF00116">
    <property type="entry name" value="COX2"/>
    <property type="match status" value="1"/>
</dbReference>
<evidence type="ECO:0000256" key="9">
    <source>
        <dbReference type="ARBA" id="ARBA00022989"/>
    </source>
</evidence>
<evidence type="ECO:0000256" key="10">
    <source>
        <dbReference type="ARBA" id="ARBA00023008"/>
    </source>
</evidence>
<comment type="catalytic activity">
    <reaction evidence="14">
        <text>4 Fe(II)-[cytochrome c] + O2 + 8 H(+)(in) = 4 Fe(III)-[cytochrome c] + 2 H2O + 4 H(+)(out)</text>
        <dbReference type="Rhea" id="RHEA:11436"/>
        <dbReference type="Rhea" id="RHEA-COMP:10350"/>
        <dbReference type="Rhea" id="RHEA-COMP:14399"/>
        <dbReference type="ChEBI" id="CHEBI:15377"/>
        <dbReference type="ChEBI" id="CHEBI:15378"/>
        <dbReference type="ChEBI" id="CHEBI:15379"/>
        <dbReference type="ChEBI" id="CHEBI:29033"/>
        <dbReference type="ChEBI" id="CHEBI:29034"/>
        <dbReference type="EC" id="7.1.1.9"/>
    </reaction>
</comment>
<keyword evidence="18" id="KW-1185">Reference proteome</keyword>
<keyword evidence="4" id="KW-0813">Transport</keyword>
<dbReference type="PANTHER" id="PTHR22888:SF9">
    <property type="entry name" value="CYTOCHROME C OXIDASE SUBUNIT 2"/>
    <property type="match status" value="1"/>
</dbReference>
<sequence>MEQRRIFEQVFTTESAIAAFVFLVVLCALAYSLIRRRARAGATPSPHAERQRLETVYVVVLVGIAAFLVVYTASANDREHPGGESHAAGRGVEAAHPVTVDVTAFQWCWKFSHPAPGPSRAGEATTTANCRDGRLPTLVVPTGRTVRLKITSQDVIHSLWVPALRYKMDAFPDHTNSFTLKIDKEGKWIGRCAEFCGNRHHSMDFWLKAVSPDEYEEWVQQHQGAAPTPEAST</sequence>
<dbReference type="EMBL" id="JAFFZM010000012">
    <property type="protein sequence ID" value="MBO8200717.1"/>
    <property type="molecule type" value="Genomic_DNA"/>
</dbReference>
<dbReference type="PRINTS" id="PR01166">
    <property type="entry name" value="CYCOXIDASEII"/>
</dbReference>
<evidence type="ECO:0000313" key="17">
    <source>
        <dbReference type="EMBL" id="MBO8200717.1"/>
    </source>
</evidence>
<keyword evidence="11 15" id="KW-0472">Membrane</keyword>
<reference evidence="17 18" key="1">
    <citation type="submission" date="2021-02" db="EMBL/GenBank/DDBJ databases">
        <title>Streptomyces spirodelae sp. nov., isolated from duckweed.</title>
        <authorList>
            <person name="Saimee Y."/>
            <person name="Duangmal K."/>
        </authorList>
    </citation>
    <scope>NUCLEOTIDE SEQUENCE [LARGE SCALE GENOMIC DNA]</scope>
    <source>
        <strain evidence="17 18">DSM 42105</strain>
    </source>
</reference>
<dbReference type="SUPFAM" id="SSF49503">
    <property type="entry name" value="Cupredoxins"/>
    <property type="match status" value="1"/>
</dbReference>
<organism evidence="17 18">
    <name type="scientific">Streptomyces smyrnaeus</name>
    <dbReference type="NCBI Taxonomy" id="1387713"/>
    <lineage>
        <taxon>Bacteria</taxon>
        <taxon>Bacillati</taxon>
        <taxon>Actinomycetota</taxon>
        <taxon>Actinomycetes</taxon>
        <taxon>Kitasatosporales</taxon>
        <taxon>Streptomycetaceae</taxon>
        <taxon>Streptomyces</taxon>
    </lineage>
</organism>
<keyword evidence="5 15" id="KW-0812">Transmembrane</keyword>
<evidence type="ECO:0000259" key="16">
    <source>
        <dbReference type="PROSITE" id="PS50857"/>
    </source>
</evidence>
<gene>
    <name evidence="17" type="ORF">JW613_20735</name>
</gene>
<dbReference type="InterPro" id="IPR036257">
    <property type="entry name" value="Cyt_c_oxidase_su2_TM_sf"/>
</dbReference>
<comment type="subcellular location">
    <subcellularLocation>
        <location evidence="1">Membrane</location>
        <topology evidence="1">Multi-pass membrane protein</topology>
    </subcellularLocation>
</comment>
<feature type="transmembrane region" description="Helical" evidence="15">
    <location>
        <begin position="15"/>
        <end position="34"/>
    </location>
</feature>
<dbReference type="InterPro" id="IPR002429">
    <property type="entry name" value="CcO_II-like_C"/>
</dbReference>
<evidence type="ECO:0000256" key="2">
    <source>
        <dbReference type="ARBA" id="ARBA00007866"/>
    </source>
</evidence>
<evidence type="ECO:0000313" key="18">
    <source>
        <dbReference type="Proteomes" id="UP000721954"/>
    </source>
</evidence>
<evidence type="ECO:0000256" key="11">
    <source>
        <dbReference type="ARBA" id="ARBA00023136"/>
    </source>
</evidence>
<dbReference type="Proteomes" id="UP000721954">
    <property type="component" value="Unassembled WGS sequence"/>
</dbReference>
<keyword evidence="9 15" id="KW-1133">Transmembrane helix</keyword>
<feature type="transmembrane region" description="Helical" evidence="15">
    <location>
        <begin position="55"/>
        <end position="73"/>
    </location>
</feature>
<protein>
    <recommendedName>
        <fullName evidence="3">cytochrome-c oxidase</fullName>
        <ecNumber evidence="3">7.1.1.9</ecNumber>
    </recommendedName>
    <alternativeName>
        <fullName evidence="13">Cytochrome aa3 subunit 2</fullName>
    </alternativeName>
</protein>
<evidence type="ECO:0000256" key="7">
    <source>
        <dbReference type="ARBA" id="ARBA00022967"/>
    </source>
</evidence>
<evidence type="ECO:0000256" key="8">
    <source>
        <dbReference type="ARBA" id="ARBA00022982"/>
    </source>
</evidence>
<feature type="domain" description="Cytochrome oxidase subunit II copper A binding" evidence="16">
    <location>
        <begin position="95"/>
        <end position="221"/>
    </location>
</feature>
<dbReference type="InterPro" id="IPR001505">
    <property type="entry name" value="Copper_CuA"/>
</dbReference>
<dbReference type="EC" id="7.1.1.9" evidence="3"/>
<evidence type="ECO:0000256" key="4">
    <source>
        <dbReference type="ARBA" id="ARBA00022448"/>
    </source>
</evidence>
<dbReference type="PROSITE" id="PS00078">
    <property type="entry name" value="COX2"/>
    <property type="match status" value="1"/>
</dbReference>
<comment type="function">
    <text evidence="12">Subunits I and II form the functional core of the enzyme complex. Electrons originating in cytochrome c are transferred via heme a and Cu(A) to the binuclear center formed by heme a3 and Cu(B).</text>
</comment>
<evidence type="ECO:0000256" key="5">
    <source>
        <dbReference type="ARBA" id="ARBA00022692"/>
    </source>
</evidence>
<dbReference type="RefSeq" id="WP_209212330.1">
    <property type="nucleotide sequence ID" value="NZ_JAFFZM010000012.1"/>
</dbReference>
<keyword evidence="6" id="KW-0479">Metal-binding</keyword>
<evidence type="ECO:0000256" key="14">
    <source>
        <dbReference type="ARBA" id="ARBA00047816"/>
    </source>
</evidence>
<dbReference type="GeneID" id="96261049"/>
<keyword evidence="10" id="KW-0186">Copper</keyword>
<keyword evidence="8" id="KW-0249">Electron transport</keyword>
<accession>A0ABS3XZ90</accession>
<proteinExistence type="inferred from homology"/>
<dbReference type="Gene3D" id="1.10.287.90">
    <property type="match status" value="1"/>
</dbReference>
<evidence type="ECO:0000256" key="12">
    <source>
        <dbReference type="ARBA" id="ARBA00024688"/>
    </source>
</evidence>
<evidence type="ECO:0000256" key="13">
    <source>
        <dbReference type="ARBA" id="ARBA00031399"/>
    </source>
</evidence>
<comment type="similarity">
    <text evidence="2">Belongs to the cytochrome c oxidase subunit 2 family.</text>
</comment>
<dbReference type="InterPro" id="IPR008972">
    <property type="entry name" value="Cupredoxin"/>
</dbReference>
<dbReference type="PROSITE" id="PS50857">
    <property type="entry name" value="COX2_CUA"/>
    <property type="match status" value="1"/>
</dbReference>
<name>A0ABS3XZ90_9ACTN</name>
<evidence type="ECO:0000256" key="15">
    <source>
        <dbReference type="SAM" id="Phobius"/>
    </source>
</evidence>
<evidence type="ECO:0000256" key="6">
    <source>
        <dbReference type="ARBA" id="ARBA00022723"/>
    </source>
</evidence>
<evidence type="ECO:0000256" key="3">
    <source>
        <dbReference type="ARBA" id="ARBA00012949"/>
    </source>
</evidence>
<comment type="caution">
    <text evidence="17">The sequence shown here is derived from an EMBL/GenBank/DDBJ whole genome shotgun (WGS) entry which is preliminary data.</text>
</comment>